<dbReference type="Proteomes" id="UP001293254">
    <property type="component" value="Unassembled WGS sequence"/>
</dbReference>
<protein>
    <recommendedName>
        <fullName evidence="1">DUF4283 domain-containing protein</fullName>
    </recommendedName>
</protein>
<feature type="domain" description="DUF4283" evidence="1">
    <location>
        <begin position="38"/>
        <end position="117"/>
    </location>
</feature>
<dbReference type="InterPro" id="IPR025558">
    <property type="entry name" value="DUF4283"/>
</dbReference>
<evidence type="ECO:0000313" key="2">
    <source>
        <dbReference type="EMBL" id="KAK4412627.1"/>
    </source>
</evidence>
<dbReference type="EMBL" id="JACGWO010000013">
    <property type="protein sequence ID" value="KAK4412627.1"/>
    <property type="molecule type" value="Genomic_DNA"/>
</dbReference>
<reference evidence="2" key="2">
    <citation type="journal article" date="2024" name="Plant">
        <title>Genomic evolution and insights into agronomic trait innovations of Sesamum species.</title>
        <authorList>
            <person name="Miao H."/>
            <person name="Wang L."/>
            <person name="Qu L."/>
            <person name="Liu H."/>
            <person name="Sun Y."/>
            <person name="Le M."/>
            <person name="Wang Q."/>
            <person name="Wei S."/>
            <person name="Zheng Y."/>
            <person name="Lin W."/>
            <person name="Duan Y."/>
            <person name="Cao H."/>
            <person name="Xiong S."/>
            <person name="Wang X."/>
            <person name="Wei L."/>
            <person name="Li C."/>
            <person name="Ma Q."/>
            <person name="Ju M."/>
            <person name="Zhao R."/>
            <person name="Li G."/>
            <person name="Mu C."/>
            <person name="Tian Q."/>
            <person name="Mei H."/>
            <person name="Zhang T."/>
            <person name="Gao T."/>
            <person name="Zhang H."/>
        </authorList>
    </citation>
    <scope>NUCLEOTIDE SEQUENCE</scope>
    <source>
        <strain evidence="2">3651</strain>
    </source>
</reference>
<organism evidence="2 3">
    <name type="scientific">Sesamum alatum</name>
    <dbReference type="NCBI Taxonomy" id="300844"/>
    <lineage>
        <taxon>Eukaryota</taxon>
        <taxon>Viridiplantae</taxon>
        <taxon>Streptophyta</taxon>
        <taxon>Embryophyta</taxon>
        <taxon>Tracheophyta</taxon>
        <taxon>Spermatophyta</taxon>
        <taxon>Magnoliopsida</taxon>
        <taxon>eudicotyledons</taxon>
        <taxon>Gunneridae</taxon>
        <taxon>Pentapetalae</taxon>
        <taxon>asterids</taxon>
        <taxon>lamiids</taxon>
        <taxon>Lamiales</taxon>
        <taxon>Pedaliaceae</taxon>
        <taxon>Sesamum</taxon>
    </lineage>
</organism>
<dbReference type="PANTHER" id="PTHR31286:SF167">
    <property type="entry name" value="OS09G0268800 PROTEIN"/>
    <property type="match status" value="1"/>
</dbReference>
<dbReference type="AlphaFoldDB" id="A0AAE1XIM3"/>
<proteinExistence type="predicted"/>
<reference evidence="2" key="1">
    <citation type="submission" date="2020-06" db="EMBL/GenBank/DDBJ databases">
        <authorList>
            <person name="Li T."/>
            <person name="Hu X."/>
            <person name="Zhang T."/>
            <person name="Song X."/>
            <person name="Zhang H."/>
            <person name="Dai N."/>
            <person name="Sheng W."/>
            <person name="Hou X."/>
            <person name="Wei L."/>
        </authorList>
    </citation>
    <scope>NUCLEOTIDE SEQUENCE</scope>
    <source>
        <strain evidence="2">3651</strain>
        <tissue evidence="2">Leaf</tissue>
    </source>
</reference>
<dbReference type="PANTHER" id="PTHR31286">
    <property type="entry name" value="GLYCINE-RICH CELL WALL STRUCTURAL PROTEIN 1.8-LIKE"/>
    <property type="match status" value="1"/>
</dbReference>
<dbReference type="Pfam" id="PF14111">
    <property type="entry name" value="DUF4283"/>
    <property type="match status" value="1"/>
</dbReference>
<accession>A0AAE1XIM3</accession>
<keyword evidence="3" id="KW-1185">Reference proteome</keyword>
<dbReference type="InterPro" id="IPR040256">
    <property type="entry name" value="At4g02000-like"/>
</dbReference>
<name>A0AAE1XIM3_9LAMI</name>
<evidence type="ECO:0000313" key="3">
    <source>
        <dbReference type="Proteomes" id="UP001293254"/>
    </source>
</evidence>
<gene>
    <name evidence="2" type="ORF">Salat_2909800</name>
</gene>
<sequence>MTDDLYNLGKALPYSDDEQRSIILPLGIWDGDVEPQGFFLVGKLPGRRHFNFEAFKATMSNSFNPGRGLEIRLIEEGRLLFKFNHILDRRRVLDSGPWSFEKHLLVLQPVEDNENPSRIDLNWAEFYIHVHDLPLKRMTKDITAFIGNQLGVFKEVDLDRGGQG</sequence>
<comment type="caution">
    <text evidence="2">The sequence shown here is derived from an EMBL/GenBank/DDBJ whole genome shotgun (WGS) entry which is preliminary data.</text>
</comment>
<evidence type="ECO:0000259" key="1">
    <source>
        <dbReference type="Pfam" id="PF14111"/>
    </source>
</evidence>